<name>F8NVY4_SERL9</name>
<dbReference type="InterPro" id="IPR027948">
    <property type="entry name" value="DUF4436"/>
</dbReference>
<dbReference type="KEGG" id="sla:SERLADRAFT_438521"/>
<gene>
    <name evidence="2" type="ORF">SERLADRAFT_438521</name>
</gene>
<feature type="transmembrane region" description="Helical" evidence="1">
    <location>
        <begin position="325"/>
        <end position="344"/>
    </location>
</feature>
<dbReference type="EMBL" id="GL945434">
    <property type="protein sequence ID" value="EGO24918.1"/>
    <property type="molecule type" value="Genomic_DNA"/>
</dbReference>
<dbReference type="HOGENOM" id="CLU_731899_0_0_1"/>
<reference evidence="2" key="1">
    <citation type="submission" date="2011-04" db="EMBL/GenBank/DDBJ databases">
        <title>Evolution of plant cell wall degrading machinery underlies the functional diversity of forest fungi.</title>
        <authorList>
            <consortium name="US DOE Joint Genome Institute (JGI-PGF)"/>
            <person name="Eastwood D.C."/>
            <person name="Floudas D."/>
            <person name="Binder M."/>
            <person name="Majcherczyk A."/>
            <person name="Schneider P."/>
            <person name="Aerts A."/>
            <person name="Asiegbu F.O."/>
            <person name="Baker S.E."/>
            <person name="Barry K."/>
            <person name="Bendiksby M."/>
            <person name="Blumentritt M."/>
            <person name="Coutinho P.M."/>
            <person name="Cullen D."/>
            <person name="Cullen D."/>
            <person name="Gathman A."/>
            <person name="Goodell B."/>
            <person name="Henrissat B."/>
            <person name="Ihrmark K."/>
            <person name="Kauserud H."/>
            <person name="Kohler A."/>
            <person name="LaButti K."/>
            <person name="Lapidus A."/>
            <person name="Lavin J.L."/>
            <person name="Lee Y.-H."/>
            <person name="Lindquist E."/>
            <person name="Lilly W."/>
            <person name="Lucas S."/>
            <person name="Morin E."/>
            <person name="Murat C."/>
            <person name="Oguiza J.A."/>
            <person name="Park J."/>
            <person name="Pisabarro A.G."/>
            <person name="Riley R."/>
            <person name="Rosling A."/>
            <person name="Salamov A."/>
            <person name="Schmidt O."/>
            <person name="Schmutz J."/>
            <person name="Skrede I."/>
            <person name="Stenlid J."/>
            <person name="Wiebenga A."/>
            <person name="Xie X."/>
            <person name="Kues U."/>
            <person name="Hibbett D.S."/>
            <person name="Hoffmeister D."/>
            <person name="Hogberg N."/>
            <person name="Martin F."/>
            <person name="Grigoriev I.V."/>
            <person name="Watkinson S.C."/>
        </authorList>
    </citation>
    <scope>NUCLEOTIDE SEQUENCE</scope>
    <source>
        <strain evidence="2">S7.9</strain>
    </source>
</reference>
<sequence>MPLNYLPSPIRLPRSLSMLSPLPFIFRFDPFAILLCMMIALVAVSIKLTSIYIASNFSYSITMDTALQQFGVSSDSPGVVLLADMYNLNVNDQTLSVHWSIVGACGQAYTNASNNSCIQNSLAKSMDLYLNENATSNWNATTPIGSYDASVLQNPPAVNYIEGRSSVPSYDFDSVLPMDPFLPYTKDKQISILFYPFDQFQTYVSLLAIDPDDDSTLAIAGVVGYGTMVNWVGHNTFYANTTRDGTKYSVVLTVQRHRMVKSFVVLLILTNWILSLTILWMTILVLFKAQVDTGIILSSTAVLFALPQIRASMPDSPPFGGFIDIGGYFMNVWLVSACMSILLFSQLRYHYRPLVTMSALPLPTGPYDETAPSHFDSK</sequence>
<keyword evidence="1" id="KW-0472">Membrane</keyword>
<feature type="transmembrane region" description="Helical" evidence="1">
    <location>
        <begin position="263"/>
        <end position="287"/>
    </location>
</feature>
<dbReference type="RefSeq" id="XP_007318937.1">
    <property type="nucleotide sequence ID" value="XM_007318875.1"/>
</dbReference>
<dbReference type="Proteomes" id="UP000008064">
    <property type="component" value="Unassembled WGS sequence"/>
</dbReference>
<evidence type="ECO:0000313" key="2">
    <source>
        <dbReference type="EMBL" id="EGO24918.1"/>
    </source>
</evidence>
<feature type="transmembrane region" description="Helical" evidence="1">
    <location>
        <begin position="31"/>
        <end position="54"/>
    </location>
</feature>
<dbReference type="GeneID" id="18815035"/>
<keyword evidence="1" id="KW-0812">Transmembrane</keyword>
<accession>F8NVY4</accession>
<protein>
    <submittedName>
        <fullName evidence="2">Uncharacterized protein</fullName>
    </submittedName>
</protein>
<evidence type="ECO:0000256" key="1">
    <source>
        <dbReference type="SAM" id="Phobius"/>
    </source>
</evidence>
<dbReference type="Pfam" id="PF14494">
    <property type="entry name" value="DUF4436"/>
    <property type="match status" value="1"/>
</dbReference>
<dbReference type="AlphaFoldDB" id="F8NVY4"/>
<keyword evidence="1" id="KW-1133">Transmembrane helix</keyword>
<dbReference type="OrthoDB" id="2923771at2759"/>
<organism>
    <name type="scientific">Serpula lacrymans var. lacrymans (strain S7.9)</name>
    <name type="common">Dry rot fungus</name>
    <dbReference type="NCBI Taxonomy" id="578457"/>
    <lineage>
        <taxon>Eukaryota</taxon>
        <taxon>Fungi</taxon>
        <taxon>Dikarya</taxon>
        <taxon>Basidiomycota</taxon>
        <taxon>Agaricomycotina</taxon>
        <taxon>Agaricomycetes</taxon>
        <taxon>Agaricomycetidae</taxon>
        <taxon>Boletales</taxon>
        <taxon>Coniophorineae</taxon>
        <taxon>Serpulaceae</taxon>
        <taxon>Serpula</taxon>
    </lineage>
</organism>
<proteinExistence type="predicted"/>